<sequence length="50" mass="6034">MNTIDWLLMCVWFGLVYYVASGRADTDKSRFLPEVDREWARKQLRGRARR</sequence>
<dbReference type="Proteomes" id="UP000194360">
    <property type="component" value="Unassembled WGS sequence"/>
</dbReference>
<dbReference type="STRING" id="2074.BG845_05621"/>
<dbReference type="RefSeq" id="WP_158092303.1">
    <property type="nucleotide sequence ID" value="NZ_AP018920.1"/>
</dbReference>
<accession>A0A1Y2MLD4</accession>
<reference evidence="1 2" key="1">
    <citation type="submission" date="2016-09" db="EMBL/GenBank/DDBJ databases">
        <title>Pseudonocardia autotrophica DSM535, a candidate organism with high potential of specific P450 cytochromes.</title>
        <authorList>
            <person name="Grumaz C."/>
            <person name="Vainshtein Y."/>
            <person name="Kirstahler P."/>
            <person name="Sohn K."/>
        </authorList>
    </citation>
    <scope>NUCLEOTIDE SEQUENCE [LARGE SCALE GENOMIC DNA]</scope>
    <source>
        <strain evidence="1 2">DSM 535</strain>
    </source>
</reference>
<name>A0A1Y2MLD4_PSEAH</name>
<dbReference type="AlphaFoldDB" id="A0A1Y2MLD4"/>
<proteinExistence type="predicted"/>
<organism evidence="1 2">
    <name type="scientific">Pseudonocardia autotrophica</name>
    <name type="common">Amycolata autotrophica</name>
    <name type="synonym">Nocardia autotrophica</name>
    <dbReference type="NCBI Taxonomy" id="2074"/>
    <lineage>
        <taxon>Bacteria</taxon>
        <taxon>Bacillati</taxon>
        <taxon>Actinomycetota</taxon>
        <taxon>Actinomycetes</taxon>
        <taxon>Pseudonocardiales</taxon>
        <taxon>Pseudonocardiaceae</taxon>
        <taxon>Pseudonocardia</taxon>
    </lineage>
</organism>
<protein>
    <submittedName>
        <fullName evidence="1">Uncharacterized protein</fullName>
    </submittedName>
</protein>
<dbReference type="EMBL" id="MIGB01000043">
    <property type="protein sequence ID" value="OSY36106.1"/>
    <property type="molecule type" value="Genomic_DNA"/>
</dbReference>
<gene>
    <name evidence="1" type="ORF">BG845_05621</name>
</gene>
<keyword evidence="2" id="KW-1185">Reference proteome</keyword>
<evidence type="ECO:0000313" key="1">
    <source>
        <dbReference type="EMBL" id="OSY36106.1"/>
    </source>
</evidence>
<evidence type="ECO:0000313" key="2">
    <source>
        <dbReference type="Proteomes" id="UP000194360"/>
    </source>
</evidence>
<comment type="caution">
    <text evidence="1">The sequence shown here is derived from an EMBL/GenBank/DDBJ whole genome shotgun (WGS) entry which is preliminary data.</text>
</comment>